<dbReference type="InterPro" id="IPR011701">
    <property type="entry name" value="MFS"/>
</dbReference>
<reference evidence="8 9" key="1">
    <citation type="submission" date="2017-01" db="EMBL/GenBank/DDBJ databases">
        <title>The complete genome sequence of a sulfur-oxidizing marine bacterium Thioclava sp. 25B10_4T.</title>
        <authorList>
            <person name="Liu Y."/>
            <person name="Lai Q."/>
            <person name="Shao Z."/>
        </authorList>
    </citation>
    <scope>NUCLEOTIDE SEQUENCE [LARGE SCALE GENOMIC DNA]</scope>
    <source>
        <strain evidence="8 9">25B10_4</strain>
    </source>
</reference>
<dbReference type="PROSITE" id="PS50850">
    <property type="entry name" value="MFS"/>
    <property type="match status" value="1"/>
</dbReference>
<keyword evidence="4 6" id="KW-1133">Transmembrane helix</keyword>
<keyword evidence="3 6" id="KW-0812">Transmembrane</keyword>
<dbReference type="PANTHER" id="PTHR23513">
    <property type="entry name" value="INTEGRAL MEMBRANE EFFLUX PROTEIN-RELATED"/>
    <property type="match status" value="1"/>
</dbReference>
<dbReference type="Pfam" id="PF07690">
    <property type="entry name" value="MFS_1"/>
    <property type="match status" value="1"/>
</dbReference>
<dbReference type="InterPro" id="IPR020846">
    <property type="entry name" value="MFS_dom"/>
</dbReference>
<feature type="transmembrane region" description="Helical" evidence="6">
    <location>
        <begin position="12"/>
        <end position="36"/>
    </location>
</feature>
<sequence length="439" mass="46593">MLAILADRTYRHLFAAQIVALLGTGLATVALGLLAFDLAGDQAGMVLGTVFTIKMVAYVGIAPVAGAFADRVNRRALLVTLDLVRAFAALALPFVTEVWQVYVLIFLLQSASAAFTPTFQATLPDVLPEEERYTRALSLSRLAYDLENIVSPTLAALLLAVMSYNSLFLGTVAGFAGSALLVVSVILPSPQAATRRGIYDRTTRGIRIYLATPRLRGLLAVNLAAAAAGAMVLVNSVVLVRGGLHLSDSDLAWTMFAFGAGSMLAALGLPRILESIADRPVMLSGAGVMIGALLGLALAISTAGLSWPLLLAAWLATGLGYSAVLTPSGRLLRRSAHPEDRPALFAAQFALSHACWLVTYPLSGWLMTEFGAVPALLGLSGVAMLGLAVALRVWPSGDPVSLEHRHDNLAPDHPHLQGQRTHRHPLVIDDLHPHWGNRF</sequence>
<feature type="transmembrane region" description="Helical" evidence="6">
    <location>
        <begin position="251"/>
        <end position="269"/>
    </location>
</feature>
<evidence type="ECO:0000256" key="1">
    <source>
        <dbReference type="ARBA" id="ARBA00004651"/>
    </source>
</evidence>
<evidence type="ECO:0000256" key="6">
    <source>
        <dbReference type="SAM" id="Phobius"/>
    </source>
</evidence>
<proteinExistence type="predicted"/>
<accession>A0ABN4X6T1</accession>
<evidence type="ECO:0000313" key="9">
    <source>
        <dbReference type="Proteomes" id="UP000185622"/>
    </source>
</evidence>
<organism evidence="8 9">
    <name type="scientific">Thioclava nitratireducens</name>
    <dbReference type="NCBI Taxonomy" id="1915078"/>
    <lineage>
        <taxon>Bacteria</taxon>
        <taxon>Pseudomonadati</taxon>
        <taxon>Pseudomonadota</taxon>
        <taxon>Alphaproteobacteria</taxon>
        <taxon>Rhodobacterales</taxon>
        <taxon>Paracoccaceae</taxon>
        <taxon>Thioclava</taxon>
    </lineage>
</organism>
<feature type="transmembrane region" description="Helical" evidence="6">
    <location>
        <begin position="167"/>
        <end position="187"/>
    </location>
</feature>
<feature type="transmembrane region" description="Helical" evidence="6">
    <location>
        <begin position="42"/>
        <end position="69"/>
    </location>
</feature>
<keyword evidence="2" id="KW-1003">Cell membrane</keyword>
<feature type="transmembrane region" description="Helical" evidence="6">
    <location>
        <begin position="344"/>
        <end position="363"/>
    </location>
</feature>
<evidence type="ECO:0000256" key="3">
    <source>
        <dbReference type="ARBA" id="ARBA00022692"/>
    </source>
</evidence>
<feature type="transmembrane region" description="Helical" evidence="6">
    <location>
        <begin position="311"/>
        <end position="332"/>
    </location>
</feature>
<dbReference type="PANTHER" id="PTHR23513:SF6">
    <property type="entry name" value="MAJOR FACILITATOR SUPERFAMILY ASSOCIATED DOMAIN-CONTAINING PROTEIN"/>
    <property type="match status" value="1"/>
</dbReference>
<gene>
    <name evidence="8" type="ORF">BMG03_02600</name>
</gene>
<comment type="subcellular location">
    <subcellularLocation>
        <location evidence="1">Cell membrane</location>
        <topology evidence="1">Multi-pass membrane protein</topology>
    </subcellularLocation>
</comment>
<dbReference type="Gene3D" id="1.20.1250.20">
    <property type="entry name" value="MFS general substrate transporter like domains"/>
    <property type="match status" value="1"/>
</dbReference>
<dbReference type="SUPFAM" id="SSF103473">
    <property type="entry name" value="MFS general substrate transporter"/>
    <property type="match status" value="1"/>
</dbReference>
<keyword evidence="5 6" id="KW-0472">Membrane</keyword>
<evidence type="ECO:0000313" key="8">
    <source>
        <dbReference type="EMBL" id="AQS46815.1"/>
    </source>
</evidence>
<evidence type="ECO:0000256" key="2">
    <source>
        <dbReference type="ARBA" id="ARBA00022475"/>
    </source>
</evidence>
<dbReference type="RefSeq" id="WP_075777575.1">
    <property type="nucleotide sequence ID" value="NZ_CP019437.1"/>
</dbReference>
<dbReference type="InterPro" id="IPR036259">
    <property type="entry name" value="MFS_trans_sf"/>
</dbReference>
<protein>
    <submittedName>
        <fullName evidence="8">MFS transporter</fullName>
    </submittedName>
</protein>
<evidence type="ECO:0000259" key="7">
    <source>
        <dbReference type="PROSITE" id="PS50850"/>
    </source>
</evidence>
<feature type="transmembrane region" description="Helical" evidence="6">
    <location>
        <begin position="375"/>
        <end position="394"/>
    </location>
</feature>
<dbReference type="Proteomes" id="UP000185622">
    <property type="component" value="Chromosome"/>
</dbReference>
<feature type="domain" description="Major facilitator superfamily (MFS) profile" evidence="7">
    <location>
        <begin position="9"/>
        <end position="398"/>
    </location>
</feature>
<evidence type="ECO:0000256" key="4">
    <source>
        <dbReference type="ARBA" id="ARBA00022989"/>
    </source>
</evidence>
<dbReference type="CDD" id="cd06173">
    <property type="entry name" value="MFS_MefA_like"/>
    <property type="match status" value="1"/>
</dbReference>
<evidence type="ECO:0000256" key="5">
    <source>
        <dbReference type="ARBA" id="ARBA00023136"/>
    </source>
</evidence>
<name>A0ABN4X6T1_9RHOB</name>
<feature type="transmembrane region" description="Helical" evidence="6">
    <location>
        <begin position="217"/>
        <end position="239"/>
    </location>
</feature>
<keyword evidence="9" id="KW-1185">Reference proteome</keyword>
<feature type="transmembrane region" description="Helical" evidence="6">
    <location>
        <begin position="281"/>
        <end position="305"/>
    </location>
</feature>
<dbReference type="EMBL" id="CP019437">
    <property type="protein sequence ID" value="AQS46815.1"/>
    <property type="molecule type" value="Genomic_DNA"/>
</dbReference>